<protein>
    <recommendedName>
        <fullName evidence="10">tRNA 5-methylaminomethyl-2-thiouridine biosynthesis bifunctional protein MnmC</fullName>
        <shortName evidence="10">tRNA mnm(5)s(2)U biosynthesis bifunctional protein</shortName>
    </recommendedName>
    <domain>
        <recommendedName>
            <fullName evidence="10">tRNA (mnm(5)s(2)U34)-methyltransferase</fullName>
            <ecNumber evidence="10">2.1.1.61</ecNumber>
        </recommendedName>
    </domain>
    <domain>
        <recommendedName>
            <fullName evidence="10">FAD-dependent cmnm(5)s(2)U34 oxidoreductase</fullName>
            <ecNumber evidence="10">1.5.-.-</ecNumber>
        </recommendedName>
    </domain>
</protein>
<dbReference type="Gene3D" id="3.40.50.150">
    <property type="entry name" value="Vaccinia Virus protein VP39"/>
    <property type="match status" value="1"/>
</dbReference>
<dbReference type="GO" id="GO:0004808">
    <property type="term" value="F:tRNA (5-methylaminomethyl-2-thiouridylate)(34)-methyltransferase activity"/>
    <property type="evidence" value="ECO:0007669"/>
    <property type="project" value="UniProtKB-EC"/>
</dbReference>
<dbReference type="PANTHER" id="PTHR13847">
    <property type="entry name" value="SARCOSINE DEHYDROGENASE-RELATED"/>
    <property type="match status" value="1"/>
</dbReference>
<sequence>MAITPAVLEFASDGLTPFSSQYNDIYHSAHGAKAQVEAVFLAGNQLPARWQNKSCFSILETGFGQGLSFLTTWQAWRDDPLRSERLHFLSVEQHPFSRADMQQLHQQYPEFAELSEQLLQHWPHLTLGFHRIWLDQGRVSLTLLFGDALAMLHEVVAKVDAIFLDGFAPSKNPDMWRAPVFKALWRLCQIDTTLATYTVAGSVRRGLIEAGFTVQKVEGFASKRQMLIGQCARLPKPPRLIRPEPVQLAAVRHAIVVGAGVAGCSTAASLASRGWQVTLCEAEPDVAQLASGNHVGLCHPALSKDDNALARLSRAGFAMTRQKLLALCATGCDVHFGFDGQFQLAKDAEHEALMRETISSLGFPPDLVEFLSPEQASIKIGSRPSRGGWWFPEATWLNPPSLCKAYIAQRQSNIDLKLNTRVDKLSFSDGYWHALSDEGYLIAQAPVLIVANATAAVDLLPALDLPLSQSWRAVTQIPSSTIPANVGSCSGGSYLTAEWNGWRSVGAAPYDANMTEQACKANLNALTSILPDLPVVSAKGTNTRICARPNSLDRLPLIGAVHEPLTDPAERGAIHQLYQMPRQAGLYAILGLGSRGMTWHALAAEIIACSINNEPLPIERTLLNALDPARFELRQLRKGLN</sequence>
<keyword evidence="9 10" id="KW-0511">Multifunctional enzyme</keyword>
<evidence type="ECO:0000259" key="12">
    <source>
        <dbReference type="Pfam" id="PF05430"/>
    </source>
</evidence>
<keyword evidence="5 10" id="KW-0949">S-adenosyl-L-methionine</keyword>
<feature type="domain" description="MnmC-like methyltransferase" evidence="12">
    <location>
        <begin position="109"/>
        <end position="230"/>
    </location>
</feature>
<dbReference type="NCBIfam" id="NF033855">
    <property type="entry name" value="tRNA_MNMC2"/>
    <property type="match status" value="1"/>
</dbReference>
<dbReference type="InterPro" id="IPR006076">
    <property type="entry name" value="FAD-dep_OxRdtase"/>
</dbReference>
<reference evidence="13 14" key="1">
    <citation type="journal article" date="2016" name="Int. J. Syst. Evol. Microbiol.">
        <title>Chitinibacter fontanus sp. nov., isolated from a spring.</title>
        <authorList>
            <person name="Sheu S.Y."/>
            <person name="Li Y.S."/>
            <person name="Young C.C."/>
            <person name="Chen W.M."/>
        </authorList>
    </citation>
    <scope>NUCLEOTIDE SEQUENCE [LARGE SCALE GENOMIC DNA]</scope>
    <source>
        <strain evidence="13 14">STM-7</strain>
    </source>
</reference>
<organism evidence="13 14">
    <name type="scientific">Chitinibacter fontanus</name>
    <dbReference type="NCBI Taxonomy" id="1737446"/>
    <lineage>
        <taxon>Bacteria</taxon>
        <taxon>Pseudomonadati</taxon>
        <taxon>Pseudomonadota</taxon>
        <taxon>Betaproteobacteria</taxon>
        <taxon>Neisseriales</taxon>
        <taxon>Chitinibacteraceae</taxon>
        <taxon>Chitinibacter</taxon>
    </lineage>
</organism>
<dbReference type="AlphaFoldDB" id="A0A7D5VCC6"/>
<keyword evidence="2 10" id="KW-0489">Methyltransferase</keyword>
<evidence type="ECO:0000256" key="10">
    <source>
        <dbReference type="HAMAP-Rule" id="MF_01102"/>
    </source>
</evidence>
<dbReference type="GO" id="GO:0005737">
    <property type="term" value="C:cytoplasm"/>
    <property type="evidence" value="ECO:0007669"/>
    <property type="project" value="UniProtKB-SubCell"/>
</dbReference>
<dbReference type="InterPro" id="IPR023032">
    <property type="entry name" value="tRNA_MAMT_biosynth_bifunc_MnmC"/>
</dbReference>
<keyword evidence="4 10" id="KW-0808">Transferase</keyword>
<dbReference type="InterPro" id="IPR008471">
    <property type="entry name" value="MnmC-like_methylTransf"/>
</dbReference>
<evidence type="ECO:0000256" key="4">
    <source>
        <dbReference type="ARBA" id="ARBA00022679"/>
    </source>
</evidence>
<dbReference type="EMBL" id="CP058952">
    <property type="protein sequence ID" value="QLI82972.1"/>
    <property type="molecule type" value="Genomic_DNA"/>
</dbReference>
<comment type="catalytic activity">
    <reaction evidence="10">
        <text>5-aminomethyl-2-thiouridine(34) in tRNA + S-adenosyl-L-methionine = 5-methylaminomethyl-2-thiouridine(34) in tRNA + S-adenosyl-L-homocysteine + H(+)</text>
        <dbReference type="Rhea" id="RHEA:19569"/>
        <dbReference type="Rhea" id="RHEA-COMP:10195"/>
        <dbReference type="Rhea" id="RHEA-COMP:10197"/>
        <dbReference type="ChEBI" id="CHEBI:15378"/>
        <dbReference type="ChEBI" id="CHEBI:57856"/>
        <dbReference type="ChEBI" id="CHEBI:59789"/>
        <dbReference type="ChEBI" id="CHEBI:74454"/>
        <dbReference type="ChEBI" id="CHEBI:74455"/>
        <dbReference type="EC" id="2.1.1.61"/>
    </reaction>
</comment>
<feature type="region of interest" description="tRNA (mnm(5)s(2)U34)-methyltransferase" evidence="10">
    <location>
        <begin position="1"/>
        <end position="232"/>
    </location>
</feature>
<dbReference type="GO" id="GO:0016645">
    <property type="term" value="F:oxidoreductase activity, acting on the CH-NH group of donors"/>
    <property type="evidence" value="ECO:0007669"/>
    <property type="project" value="InterPro"/>
</dbReference>
<dbReference type="NCBIfam" id="NF002483">
    <property type="entry name" value="PRK01747.1-4"/>
    <property type="match status" value="1"/>
</dbReference>
<dbReference type="HAMAP" id="MF_01102">
    <property type="entry name" value="MnmC"/>
    <property type="match status" value="1"/>
</dbReference>
<keyword evidence="3 10" id="KW-0285">Flavoprotein</keyword>
<keyword evidence="1 10" id="KW-0963">Cytoplasm</keyword>
<evidence type="ECO:0000256" key="9">
    <source>
        <dbReference type="ARBA" id="ARBA00023268"/>
    </source>
</evidence>
<dbReference type="InterPro" id="IPR029063">
    <property type="entry name" value="SAM-dependent_MTases_sf"/>
</dbReference>
<dbReference type="RefSeq" id="WP_180307044.1">
    <property type="nucleotide sequence ID" value="NZ_CP058952.1"/>
</dbReference>
<dbReference type="GO" id="GO:0032259">
    <property type="term" value="P:methylation"/>
    <property type="evidence" value="ECO:0007669"/>
    <property type="project" value="UniProtKB-KW"/>
</dbReference>
<comment type="cofactor">
    <cofactor evidence="10">
        <name>FAD</name>
        <dbReference type="ChEBI" id="CHEBI:57692"/>
    </cofactor>
</comment>
<proteinExistence type="inferred from homology"/>
<dbReference type="InterPro" id="IPR017610">
    <property type="entry name" value="tRNA_S-uridine_synth_MnmC_C"/>
</dbReference>
<accession>A0A7D5VCC6</accession>
<evidence type="ECO:0000313" key="14">
    <source>
        <dbReference type="Proteomes" id="UP000510822"/>
    </source>
</evidence>
<evidence type="ECO:0000256" key="3">
    <source>
        <dbReference type="ARBA" id="ARBA00022630"/>
    </source>
</evidence>
<dbReference type="InterPro" id="IPR036188">
    <property type="entry name" value="FAD/NAD-bd_sf"/>
</dbReference>
<evidence type="ECO:0000259" key="11">
    <source>
        <dbReference type="Pfam" id="PF01266"/>
    </source>
</evidence>
<keyword evidence="14" id="KW-1185">Reference proteome</keyword>
<dbReference type="Gene3D" id="3.30.9.10">
    <property type="entry name" value="D-Amino Acid Oxidase, subunit A, domain 2"/>
    <property type="match status" value="1"/>
</dbReference>
<feature type="region of interest" description="FAD-dependent cmnm(5)s(2)U34 oxidoreductase" evidence="10">
    <location>
        <begin position="257"/>
        <end position="641"/>
    </location>
</feature>
<comment type="similarity">
    <text evidence="10">In the C-terminal section; belongs to the DAO family.</text>
</comment>
<dbReference type="SUPFAM" id="SSF51905">
    <property type="entry name" value="FAD/NAD(P)-binding domain"/>
    <property type="match status" value="1"/>
</dbReference>
<dbReference type="EC" id="2.1.1.61" evidence="10"/>
<evidence type="ECO:0000313" key="13">
    <source>
        <dbReference type="EMBL" id="QLI82972.1"/>
    </source>
</evidence>
<keyword evidence="7 10" id="KW-0274">FAD</keyword>
<comment type="function">
    <text evidence="10">Catalyzes the last two steps in the biosynthesis of 5-methylaminomethyl-2-thiouridine (mnm(5)s(2)U) at the wobble position (U34) in tRNA. Catalyzes the FAD-dependent demodification of cmnm(5)s(2)U34 to nm(5)s(2)U34, followed by the transfer of a methyl group from S-adenosyl-L-methionine to nm(5)s(2)U34, to form mnm(5)s(2)U34.</text>
</comment>
<evidence type="ECO:0000256" key="1">
    <source>
        <dbReference type="ARBA" id="ARBA00022490"/>
    </source>
</evidence>
<name>A0A7D5VCC6_9NEIS</name>
<keyword evidence="8 10" id="KW-0560">Oxidoreductase</keyword>
<feature type="domain" description="FAD dependent oxidoreductase" evidence="11">
    <location>
        <begin position="254"/>
        <end position="608"/>
    </location>
</feature>
<dbReference type="GO" id="GO:0050660">
    <property type="term" value="F:flavin adenine dinucleotide binding"/>
    <property type="evidence" value="ECO:0007669"/>
    <property type="project" value="UniProtKB-UniRule"/>
</dbReference>
<gene>
    <name evidence="10 13" type="primary">mnmC</name>
    <name evidence="13" type="ORF">HZU75_16390</name>
</gene>
<dbReference type="EC" id="1.5.-.-" evidence="10"/>
<dbReference type="Proteomes" id="UP000510822">
    <property type="component" value="Chromosome"/>
</dbReference>
<dbReference type="NCBIfam" id="NF002481">
    <property type="entry name" value="PRK01747.1-2"/>
    <property type="match status" value="1"/>
</dbReference>
<comment type="subcellular location">
    <subcellularLocation>
        <location evidence="10">Cytoplasm</location>
    </subcellularLocation>
</comment>
<dbReference type="PANTHER" id="PTHR13847:SF283">
    <property type="entry name" value="TRNA 5-METHYLAMINOMETHYL-2-THIOURIDINE BIOSYNTHESIS BIFUNCTIONAL PROTEIN MNMC"/>
    <property type="match status" value="1"/>
</dbReference>
<evidence type="ECO:0000256" key="2">
    <source>
        <dbReference type="ARBA" id="ARBA00022603"/>
    </source>
</evidence>
<evidence type="ECO:0000256" key="8">
    <source>
        <dbReference type="ARBA" id="ARBA00023002"/>
    </source>
</evidence>
<dbReference type="GO" id="GO:0002097">
    <property type="term" value="P:tRNA wobble base modification"/>
    <property type="evidence" value="ECO:0007669"/>
    <property type="project" value="UniProtKB-UniRule"/>
</dbReference>
<dbReference type="Pfam" id="PF05430">
    <property type="entry name" value="Methyltransf_30"/>
    <property type="match status" value="1"/>
</dbReference>
<evidence type="ECO:0000256" key="7">
    <source>
        <dbReference type="ARBA" id="ARBA00022827"/>
    </source>
</evidence>
<dbReference type="NCBIfam" id="TIGR03197">
    <property type="entry name" value="MnmC_Cterm"/>
    <property type="match status" value="1"/>
</dbReference>
<dbReference type="KEGG" id="cfon:HZU75_16390"/>
<comment type="similarity">
    <text evidence="10">In the N-terminal section; belongs to the methyltransferase superfamily. tRNA (mnm(5)s(2)U34)-methyltransferase family.</text>
</comment>
<evidence type="ECO:0000256" key="6">
    <source>
        <dbReference type="ARBA" id="ARBA00022694"/>
    </source>
</evidence>
<keyword evidence="6 10" id="KW-0819">tRNA processing</keyword>
<dbReference type="Gene3D" id="3.50.50.60">
    <property type="entry name" value="FAD/NAD(P)-binding domain"/>
    <property type="match status" value="1"/>
</dbReference>
<evidence type="ECO:0000256" key="5">
    <source>
        <dbReference type="ARBA" id="ARBA00022691"/>
    </source>
</evidence>
<dbReference type="Pfam" id="PF01266">
    <property type="entry name" value="DAO"/>
    <property type="match status" value="1"/>
</dbReference>
<dbReference type="InterPro" id="IPR047785">
    <property type="entry name" value="tRNA_MNMC2"/>
</dbReference>